<organism evidence="2 3">
    <name type="scientific">Amaricoccus solimangrovi</name>
    <dbReference type="NCBI Taxonomy" id="2589815"/>
    <lineage>
        <taxon>Bacteria</taxon>
        <taxon>Pseudomonadati</taxon>
        <taxon>Pseudomonadota</taxon>
        <taxon>Alphaproteobacteria</taxon>
        <taxon>Rhodobacterales</taxon>
        <taxon>Paracoccaceae</taxon>
        <taxon>Amaricoccus</taxon>
    </lineage>
</organism>
<reference evidence="2 3" key="1">
    <citation type="submission" date="2019-06" db="EMBL/GenBank/DDBJ databases">
        <title>A novel bacterium of genus Amaricoccus, isolated from marine sediment.</title>
        <authorList>
            <person name="Huang H."/>
            <person name="Mo K."/>
            <person name="Hu Y."/>
        </authorList>
    </citation>
    <scope>NUCLEOTIDE SEQUENCE [LARGE SCALE GENOMIC DNA]</scope>
    <source>
        <strain evidence="2 3">HB172011</strain>
    </source>
</reference>
<accession>A0A501WF29</accession>
<keyword evidence="3" id="KW-1185">Reference proteome</keyword>
<dbReference type="RefSeq" id="WP_140455603.1">
    <property type="nucleotide sequence ID" value="NZ_VFRP01000024.1"/>
</dbReference>
<sequence>MLDGSDTIDITWHAGDLWERDWIRFLVNDFSLNETFDLDYSKPRPGIHVTKYVGEETDRYFEACRKLGGALLLVHVGDEWFTSNYRSYRHFDGVIRNFPTLLAKGPGIRSVPLGYYVGTGTPRAPRPAGERTYVWSFLGEIKASRQSMVNALSSIGPHFINRNRAAPQDGKRSTDTFDEVMSDTVFAPSPMGTVIVETGRVYEALELGCVPIVEKRFLLDYYREILGDHPIPTFMTWRQAAEYVSRMTRDRARLEDEQARMREWWLSKREAIRRDVVSFLLDSSHRKDLESFADRPSNRSRAVYHALRIFDLARHQSLTAPWPMKRVLVQSLGLEAPARPAVLALP</sequence>
<protein>
    <submittedName>
        <fullName evidence="2">Exostosin family protein</fullName>
    </submittedName>
</protein>
<proteinExistence type="predicted"/>
<feature type="domain" description="RXYLT1 C-terminal" evidence="1">
    <location>
        <begin position="129"/>
        <end position="216"/>
    </location>
</feature>
<evidence type="ECO:0000313" key="3">
    <source>
        <dbReference type="Proteomes" id="UP000319255"/>
    </source>
</evidence>
<evidence type="ECO:0000313" key="2">
    <source>
        <dbReference type="EMBL" id="TPE48179.1"/>
    </source>
</evidence>
<evidence type="ECO:0000259" key="1">
    <source>
        <dbReference type="Pfam" id="PF24785"/>
    </source>
</evidence>
<comment type="caution">
    <text evidence="2">The sequence shown here is derived from an EMBL/GenBank/DDBJ whole genome shotgun (WGS) entry which is preliminary data.</text>
</comment>
<dbReference type="Pfam" id="PF24785">
    <property type="entry name" value="RXYLT1_C"/>
    <property type="match status" value="1"/>
</dbReference>
<name>A0A501WF29_9RHOB</name>
<dbReference type="EMBL" id="VFRP01000024">
    <property type="protein sequence ID" value="TPE48179.1"/>
    <property type="molecule type" value="Genomic_DNA"/>
</dbReference>
<dbReference type="AlphaFoldDB" id="A0A501WF29"/>
<gene>
    <name evidence="2" type="ORF">FJM51_18425</name>
</gene>
<dbReference type="OrthoDB" id="4772983at2"/>
<dbReference type="InterPro" id="IPR057538">
    <property type="entry name" value="RXYLT1_C"/>
</dbReference>
<dbReference type="Proteomes" id="UP000319255">
    <property type="component" value="Unassembled WGS sequence"/>
</dbReference>